<dbReference type="RefSeq" id="WP_025075274.1">
    <property type="nucleotide sequence ID" value="NZ_FQVD01000018.1"/>
</dbReference>
<dbReference type="STRING" id="871325.SAMN05444349_11818"/>
<evidence type="ECO:0000259" key="2">
    <source>
        <dbReference type="Pfam" id="PF13439"/>
    </source>
</evidence>
<dbReference type="Pfam" id="PF13439">
    <property type="entry name" value="Glyco_transf_4"/>
    <property type="match status" value="1"/>
</dbReference>
<dbReference type="Pfam" id="PF00534">
    <property type="entry name" value="Glycos_transf_1"/>
    <property type="match status" value="1"/>
</dbReference>
<evidence type="ECO:0000313" key="4">
    <source>
        <dbReference type="Proteomes" id="UP000184436"/>
    </source>
</evidence>
<evidence type="ECO:0000313" key="3">
    <source>
        <dbReference type="EMBL" id="SHF39089.1"/>
    </source>
</evidence>
<dbReference type="InterPro" id="IPR028098">
    <property type="entry name" value="Glyco_trans_4-like_N"/>
</dbReference>
<dbReference type="OrthoDB" id="9806653at2"/>
<accession>A0A1M5B9B5</accession>
<sequence>MRILQIITLCELGGAQSVVVNLANSLSKDHEVIVAAGEGDGKMWKMLNTNVQKVSVKHLKRSLSLISDVQTGLSLIKLYREYKPDIIHLHSSKIGVLGRLVFPKSKVVYTVHGVDSIRVAYRKYLPIERMLQTRCKAIVGVSSYDVHYLKEEKITYNVCLVYNGILKPVILESNPFNFCSQYKRKILCIARLSPQTNLELFLKVASLLPQYAFIWIGNQHEVVEENLQNVFFMGNIPNAGAYTNYADLFILTSNYEGLPMVILEAMSYGKPVVASNVGGISEIVVNGENGYVVENVAEAFVEKIKYILEHDEVNKSFSEKAIQRFNEDLTVEKMVEGYMEIYKQ</sequence>
<dbReference type="PANTHER" id="PTHR45947">
    <property type="entry name" value="SULFOQUINOVOSYL TRANSFERASE SQD2"/>
    <property type="match status" value="1"/>
</dbReference>
<name>A0A1M5B9B5_9BACE</name>
<feature type="domain" description="Glycosyl transferase family 1" evidence="1">
    <location>
        <begin position="183"/>
        <end position="323"/>
    </location>
</feature>
<protein>
    <submittedName>
        <fullName evidence="3">Glycosyltransferase involved in cell wall bisynthesis</fullName>
    </submittedName>
</protein>
<dbReference type="SUPFAM" id="SSF53756">
    <property type="entry name" value="UDP-Glycosyltransferase/glycogen phosphorylase"/>
    <property type="match status" value="1"/>
</dbReference>
<evidence type="ECO:0000259" key="1">
    <source>
        <dbReference type="Pfam" id="PF00534"/>
    </source>
</evidence>
<keyword evidence="4" id="KW-1185">Reference proteome</keyword>
<dbReference type="Proteomes" id="UP000184436">
    <property type="component" value="Unassembled WGS sequence"/>
</dbReference>
<dbReference type="InterPro" id="IPR050194">
    <property type="entry name" value="Glycosyltransferase_grp1"/>
</dbReference>
<gene>
    <name evidence="3" type="ORF">SAMN05444349_11818</name>
</gene>
<dbReference type="AlphaFoldDB" id="A0A1M5B9B5"/>
<dbReference type="PANTHER" id="PTHR45947:SF3">
    <property type="entry name" value="SULFOQUINOVOSYL TRANSFERASE SQD2"/>
    <property type="match status" value="1"/>
</dbReference>
<organism evidence="3 4">
    <name type="scientific">Bacteroides faecichinchillae</name>
    <dbReference type="NCBI Taxonomy" id="871325"/>
    <lineage>
        <taxon>Bacteria</taxon>
        <taxon>Pseudomonadati</taxon>
        <taxon>Bacteroidota</taxon>
        <taxon>Bacteroidia</taxon>
        <taxon>Bacteroidales</taxon>
        <taxon>Bacteroidaceae</taxon>
        <taxon>Bacteroides</taxon>
    </lineage>
</organism>
<keyword evidence="3" id="KW-0808">Transferase</keyword>
<dbReference type="GO" id="GO:0016757">
    <property type="term" value="F:glycosyltransferase activity"/>
    <property type="evidence" value="ECO:0007669"/>
    <property type="project" value="InterPro"/>
</dbReference>
<feature type="domain" description="Glycosyltransferase subfamily 4-like N-terminal" evidence="2">
    <location>
        <begin position="13"/>
        <end position="165"/>
    </location>
</feature>
<dbReference type="Gene3D" id="3.40.50.2000">
    <property type="entry name" value="Glycogen Phosphorylase B"/>
    <property type="match status" value="2"/>
</dbReference>
<proteinExistence type="predicted"/>
<dbReference type="EMBL" id="FQVD01000018">
    <property type="protein sequence ID" value="SHF39089.1"/>
    <property type="molecule type" value="Genomic_DNA"/>
</dbReference>
<dbReference type="InterPro" id="IPR001296">
    <property type="entry name" value="Glyco_trans_1"/>
</dbReference>
<reference evidence="3 4" key="1">
    <citation type="submission" date="2016-11" db="EMBL/GenBank/DDBJ databases">
        <authorList>
            <person name="Jaros S."/>
            <person name="Januszkiewicz K."/>
            <person name="Wedrychowicz H."/>
        </authorList>
    </citation>
    <scope>NUCLEOTIDE SEQUENCE [LARGE SCALE GENOMIC DNA]</scope>
    <source>
        <strain evidence="3 4">DSM 26883</strain>
    </source>
</reference>